<reference evidence="1 2" key="1">
    <citation type="journal article" date="2016" name="Genome Biol. Evol.">
        <title>Gene Family Evolution Reflects Adaptation to Soil Environmental Stressors in the Genome of the Collembolan Orchesella cincta.</title>
        <authorList>
            <person name="Faddeeva-Vakhrusheva A."/>
            <person name="Derks M.F."/>
            <person name="Anvar S.Y."/>
            <person name="Agamennone V."/>
            <person name="Suring W."/>
            <person name="Smit S."/>
            <person name="van Straalen N.M."/>
            <person name="Roelofs D."/>
        </authorList>
    </citation>
    <scope>NUCLEOTIDE SEQUENCE [LARGE SCALE GENOMIC DNA]</scope>
    <source>
        <tissue evidence="1">Mixed pool</tissue>
    </source>
</reference>
<gene>
    <name evidence="1" type="ORF">Ocin01_19168</name>
</gene>
<keyword evidence="2" id="KW-1185">Reference proteome</keyword>
<dbReference type="AlphaFoldDB" id="A0A1D2M3G8"/>
<dbReference type="Proteomes" id="UP000094527">
    <property type="component" value="Unassembled WGS sequence"/>
</dbReference>
<protein>
    <submittedName>
        <fullName evidence="1">Uncharacterized protein</fullName>
    </submittedName>
</protein>
<proteinExistence type="predicted"/>
<evidence type="ECO:0000313" key="2">
    <source>
        <dbReference type="Proteomes" id="UP000094527"/>
    </source>
</evidence>
<accession>A0A1D2M3G8</accession>
<dbReference type="EMBL" id="LJIJ01005135">
    <property type="protein sequence ID" value="ODM87513.1"/>
    <property type="molecule type" value="Genomic_DNA"/>
</dbReference>
<organism evidence="1 2">
    <name type="scientific">Orchesella cincta</name>
    <name type="common">Springtail</name>
    <name type="synonym">Podura cincta</name>
    <dbReference type="NCBI Taxonomy" id="48709"/>
    <lineage>
        <taxon>Eukaryota</taxon>
        <taxon>Metazoa</taxon>
        <taxon>Ecdysozoa</taxon>
        <taxon>Arthropoda</taxon>
        <taxon>Hexapoda</taxon>
        <taxon>Collembola</taxon>
        <taxon>Entomobryomorpha</taxon>
        <taxon>Entomobryoidea</taxon>
        <taxon>Orchesellidae</taxon>
        <taxon>Orchesellinae</taxon>
        <taxon>Orchesella</taxon>
    </lineage>
</organism>
<sequence>MRRMMLWHGTKKDRLAGILRDGLSLQRVVVKELMSLEVRCLAQEYILLIVHLKAETTVTIHALVPPDIYSYAMWQLENRLLPHQQTED</sequence>
<comment type="caution">
    <text evidence="1">The sequence shown here is derived from an EMBL/GenBank/DDBJ whole genome shotgun (WGS) entry which is preliminary data.</text>
</comment>
<evidence type="ECO:0000313" key="1">
    <source>
        <dbReference type="EMBL" id="ODM87513.1"/>
    </source>
</evidence>
<name>A0A1D2M3G8_ORCCI</name>